<comment type="pathway">
    <text evidence="3">Amino-acid biosynthesis; L-methionine biosynthesis via salvage pathway; L-methionine from S-methyl-5-thio-alpha-D-ribose 1-phosphate: step 1/6.</text>
</comment>
<feature type="site" description="Transition state stabilizer" evidence="3">
    <location>
        <position position="153"/>
    </location>
</feature>
<dbReference type="FunFam" id="3.40.50.10470:FF:000006">
    <property type="entry name" value="Methylthioribose-1-phosphate isomerase"/>
    <property type="match status" value="1"/>
</dbReference>
<dbReference type="GO" id="GO:0046523">
    <property type="term" value="F:S-methyl-5-thioribose-1-phosphate isomerase activity"/>
    <property type="evidence" value="ECO:0007669"/>
    <property type="project" value="UniProtKB-UniRule"/>
</dbReference>
<comment type="function">
    <text evidence="3">Catalyzes the interconversion of methylthioribose-1-phosphate (MTR-1-P) into methylthioribulose-1-phosphate (MTRu-1-P).</text>
</comment>
<comment type="caution">
    <text evidence="4">The sequence shown here is derived from an EMBL/GenBank/DDBJ whole genome shotgun (WGS) entry which is preliminary data.</text>
</comment>
<dbReference type="RefSeq" id="WP_131170599.1">
    <property type="nucleotide sequence ID" value="NZ_FXTL01000001.1"/>
</dbReference>
<dbReference type="NCBIfam" id="NF004326">
    <property type="entry name" value="PRK05720.1"/>
    <property type="match status" value="1"/>
</dbReference>
<evidence type="ECO:0000256" key="2">
    <source>
        <dbReference type="ARBA" id="ARBA00052401"/>
    </source>
</evidence>
<name>A0A4Q9KNK7_PROTD</name>
<reference evidence="4 5" key="1">
    <citation type="submission" date="2019-01" db="EMBL/GenBank/DDBJ databases">
        <title>Lactibacter flavus gen. nov., sp. nov., a novel bacterium of the family Propionibacteriaceae isolated from raw milk and dairy products.</title>
        <authorList>
            <person name="Huptas C."/>
            <person name="Wenning M."/>
            <person name="Breitenwieser F."/>
            <person name="Doll E."/>
            <person name="Von Neubeck M."/>
            <person name="Busse H.-J."/>
            <person name="Scherer S."/>
        </authorList>
    </citation>
    <scope>NUCLEOTIDE SEQUENCE [LARGE SCALE GENOMIC DNA]</scope>
    <source>
        <strain evidence="5">DSM 22130 / JCM 15804 / WR061</strain>
    </source>
</reference>
<accession>A0A4Q9KNK7</accession>
<gene>
    <name evidence="3 4" type="primary">mtnA</name>
    <name evidence="4" type="ORF">ET996_00490</name>
</gene>
<proteinExistence type="inferred from homology"/>
<dbReference type="EMBL" id="SDMR01000001">
    <property type="protein sequence ID" value="TBT96186.1"/>
    <property type="molecule type" value="Genomic_DNA"/>
</dbReference>
<dbReference type="InterPro" id="IPR000649">
    <property type="entry name" value="IF-2B-related"/>
</dbReference>
<feature type="binding site" evidence="3">
    <location>
        <position position="192"/>
    </location>
    <ligand>
        <name>substrate</name>
    </ligand>
</feature>
<organism evidence="4 5">
    <name type="scientific">Propioniciclava tarda</name>
    <dbReference type="NCBI Taxonomy" id="433330"/>
    <lineage>
        <taxon>Bacteria</taxon>
        <taxon>Bacillati</taxon>
        <taxon>Actinomycetota</taxon>
        <taxon>Actinomycetes</taxon>
        <taxon>Propionibacteriales</taxon>
        <taxon>Propionibacteriaceae</taxon>
        <taxon>Propioniciclava</taxon>
    </lineage>
</organism>
<dbReference type="AlphaFoldDB" id="A0A4Q9KNK7"/>
<keyword evidence="5" id="KW-1185">Reference proteome</keyword>
<keyword evidence="3" id="KW-0028">Amino-acid biosynthesis</keyword>
<dbReference type="GO" id="GO:0019509">
    <property type="term" value="P:L-methionine salvage from methylthioadenosine"/>
    <property type="evidence" value="ECO:0007669"/>
    <property type="project" value="UniProtKB-UniRule"/>
</dbReference>
<evidence type="ECO:0000256" key="3">
    <source>
        <dbReference type="HAMAP-Rule" id="MF_01678"/>
    </source>
</evidence>
<dbReference type="HAMAP" id="MF_01678">
    <property type="entry name" value="Salvage_MtnA"/>
    <property type="match status" value="1"/>
</dbReference>
<comment type="catalytic activity">
    <reaction evidence="2 3">
        <text>5-(methylsulfanyl)-alpha-D-ribose 1-phosphate = 5-(methylsulfanyl)-D-ribulose 1-phosphate</text>
        <dbReference type="Rhea" id="RHEA:19989"/>
        <dbReference type="ChEBI" id="CHEBI:58533"/>
        <dbReference type="ChEBI" id="CHEBI:58548"/>
        <dbReference type="EC" id="5.3.1.23"/>
    </reaction>
</comment>
<dbReference type="EC" id="5.3.1.23" evidence="3"/>
<dbReference type="NCBIfam" id="TIGR00524">
    <property type="entry name" value="eIF-2B_rel"/>
    <property type="match status" value="1"/>
</dbReference>
<keyword evidence="1 3" id="KW-0413">Isomerase</keyword>
<sequence length="344" mass="36132">MVRALDWVAEPPTLRLIDQTRLPLHREFLDVRTVDALVDAIATLAVRGAPALGACGAFGVAIAMIQADAEGWDAARLASEVDRIRDARPTAVNLAWGVDQVRPLMADGVDAVVAAAAKLTADDTAANRELSRLGADWLLTRTGKTRLRALTHCNTGALATTGWGTAYGILRELHERGALEVVYADETRPLLQGSRLTSFELSEDGIPHVVQVDGAATSTILRGLVDFAVTGADRIAANGDSANKIGTVGVALACQRAGIPFLIAAPFSTVDLGTATGDDIVIEERPDAEVLSLGGVQVAPDGVRAFNPAFDVTPHDLISAVVTELGIVEPDAAADERRMARLLG</sequence>
<dbReference type="Proteomes" id="UP000291933">
    <property type="component" value="Unassembled WGS sequence"/>
</dbReference>
<feature type="binding site" evidence="3">
    <location>
        <position position="88"/>
    </location>
    <ligand>
        <name>substrate</name>
    </ligand>
</feature>
<dbReference type="OrthoDB" id="9803436at2"/>
<protein>
    <recommendedName>
        <fullName evidence="3">Methylthioribose-1-phosphate isomerase</fullName>
        <shortName evidence="3">M1Pi</shortName>
        <shortName evidence="3">MTR-1-P isomerase</shortName>
        <ecNumber evidence="3">5.3.1.23</ecNumber>
    </recommendedName>
    <alternativeName>
        <fullName evidence="3">S-methyl-5-thioribose-1-phosphate isomerase</fullName>
    </alternativeName>
</protein>
<dbReference type="InterPro" id="IPR005251">
    <property type="entry name" value="IF-M1Pi"/>
</dbReference>
<evidence type="ECO:0000256" key="1">
    <source>
        <dbReference type="ARBA" id="ARBA00023235"/>
    </source>
</evidence>
<dbReference type="Gene3D" id="1.20.120.420">
    <property type="entry name" value="translation initiation factor eif-2b, domain 1"/>
    <property type="match status" value="1"/>
</dbReference>
<evidence type="ECO:0000313" key="4">
    <source>
        <dbReference type="EMBL" id="TBT96186.1"/>
    </source>
</evidence>
<dbReference type="Gene3D" id="3.40.50.10470">
    <property type="entry name" value="Translation initiation factor eif-2b, domain 2"/>
    <property type="match status" value="1"/>
</dbReference>
<feature type="binding site" evidence="3">
    <location>
        <begin position="243"/>
        <end position="244"/>
    </location>
    <ligand>
        <name>substrate</name>
    </ligand>
</feature>
<dbReference type="PANTHER" id="PTHR43475">
    <property type="entry name" value="METHYLTHIORIBOSE-1-PHOSPHATE ISOMERASE"/>
    <property type="match status" value="1"/>
</dbReference>
<dbReference type="Pfam" id="PF01008">
    <property type="entry name" value="IF-2B"/>
    <property type="match status" value="1"/>
</dbReference>
<dbReference type="InterPro" id="IPR027363">
    <property type="entry name" value="M1Pi_N"/>
</dbReference>
<feature type="binding site" evidence="3">
    <location>
        <begin position="47"/>
        <end position="49"/>
    </location>
    <ligand>
        <name>substrate</name>
    </ligand>
</feature>
<keyword evidence="3" id="KW-0486">Methionine biosynthesis</keyword>
<dbReference type="UniPathway" id="UPA00904">
    <property type="reaction ID" value="UER00874"/>
</dbReference>
<dbReference type="InterPro" id="IPR011559">
    <property type="entry name" value="Initiation_fac_2B_a/b/d"/>
</dbReference>
<dbReference type="InterPro" id="IPR042529">
    <property type="entry name" value="IF_2B-like_C"/>
</dbReference>
<feature type="active site" description="Proton donor" evidence="3">
    <location>
        <position position="233"/>
    </location>
</feature>
<dbReference type="FunFam" id="1.20.120.420:FF:000003">
    <property type="entry name" value="Methylthioribose-1-phosphate isomerase"/>
    <property type="match status" value="1"/>
</dbReference>
<dbReference type="InterPro" id="IPR037171">
    <property type="entry name" value="NagB/RpiA_transferase-like"/>
</dbReference>
<evidence type="ECO:0000313" key="5">
    <source>
        <dbReference type="Proteomes" id="UP000291933"/>
    </source>
</evidence>
<comment type="similarity">
    <text evidence="3">Belongs to the EIF-2B alpha/beta/delta subunits family. MtnA subfamily.</text>
</comment>
<dbReference type="PANTHER" id="PTHR43475:SF1">
    <property type="entry name" value="METHYLTHIORIBOSE-1-PHOSPHATE ISOMERASE"/>
    <property type="match status" value="1"/>
</dbReference>
<dbReference type="NCBIfam" id="TIGR00512">
    <property type="entry name" value="salvage_mtnA"/>
    <property type="match status" value="1"/>
</dbReference>
<dbReference type="SUPFAM" id="SSF100950">
    <property type="entry name" value="NagB/RpiA/CoA transferase-like"/>
    <property type="match status" value="1"/>
</dbReference>